<evidence type="ECO:0000256" key="3">
    <source>
        <dbReference type="ARBA" id="ARBA00022692"/>
    </source>
</evidence>
<feature type="transmembrane region" description="Helical" evidence="6">
    <location>
        <begin position="128"/>
        <end position="149"/>
    </location>
</feature>
<feature type="transmembrane region" description="Helical" evidence="6">
    <location>
        <begin position="189"/>
        <end position="211"/>
    </location>
</feature>
<name>A0A239NG46_9NOCA</name>
<dbReference type="AlphaFoldDB" id="A0A239NG46"/>
<keyword evidence="2" id="KW-1003">Cell membrane</keyword>
<keyword evidence="9" id="KW-1185">Reference proteome</keyword>
<feature type="transmembrane region" description="Helical" evidence="6">
    <location>
        <begin position="363"/>
        <end position="384"/>
    </location>
</feature>
<feature type="transmembrane region" description="Helical" evidence="6">
    <location>
        <begin position="161"/>
        <end position="183"/>
    </location>
</feature>
<dbReference type="InterPro" id="IPR036259">
    <property type="entry name" value="MFS_trans_sf"/>
</dbReference>
<dbReference type="RefSeq" id="WP_245866296.1">
    <property type="nucleotide sequence ID" value="NZ_FZOW01000037.1"/>
</dbReference>
<dbReference type="Pfam" id="PF07690">
    <property type="entry name" value="MFS_1"/>
    <property type="match status" value="1"/>
</dbReference>
<evidence type="ECO:0000256" key="1">
    <source>
        <dbReference type="ARBA" id="ARBA00004651"/>
    </source>
</evidence>
<dbReference type="CDD" id="cd17324">
    <property type="entry name" value="MFS_NepI_like"/>
    <property type="match status" value="1"/>
</dbReference>
<dbReference type="GO" id="GO:0005886">
    <property type="term" value="C:plasma membrane"/>
    <property type="evidence" value="ECO:0007669"/>
    <property type="project" value="UniProtKB-SubCell"/>
</dbReference>
<evidence type="ECO:0000256" key="2">
    <source>
        <dbReference type="ARBA" id="ARBA00022475"/>
    </source>
</evidence>
<dbReference type="Gene3D" id="1.20.1250.20">
    <property type="entry name" value="MFS general substrate transporter like domains"/>
    <property type="match status" value="2"/>
</dbReference>
<dbReference type="PROSITE" id="PS50850">
    <property type="entry name" value="MFS"/>
    <property type="match status" value="1"/>
</dbReference>
<dbReference type="GO" id="GO:0022857">
    <property type="term" value="F:transmembrane transporter activity"/>
    <property type="evidence" value="ECO:0007669"/>
    <property type="project" value="InterPro"/>
</dbReference>
<feature type="transmembrane region" description="Helical" evidence="6">
    <location>
        <begin position="390"/>
        <end position="410"/>
    </location>
</feature>
<dbReference type="PANTHER" id="PTHR43124">
    <property type="entry name" value="PURINE EFFLUX PUMP PBUE"/>
    <property type="match status" value="1"/>
</dbReference>
<feature type="transmembrane region" description="Helical" evidence="6">
    <location>
        <begin position="323"/>
        <end position="342"/>
    </location>
</feature>
<sequence length="419" mass="42870">MSVTDSALARNVGAVRSKVSTGLSTSHRPLSTRRRLAMLALSIGGFGIGTTEFASMGLLPDVATTMGISEPSAGHMISAYALGVVVGAPAIATLAARVPRRLLLIALMVAFTLGNLGTVFAPSFEELVASRFVAGLPHGAYFGIAALVAAHLAEPGKRAKAVAMVMMGLSIANVVGVPAATWLGQALGWRSAFAVVAVIGLLTVTALILWMPRLDGMPTTNPITELGALRRGQVWMTLFVGMVGFGGMFAVYTYVASTLTDVSGLAKALVPVALMIYGLGMVAGNYFGGWLADKLQLRGTFISISAMAVFLALFVVASHNPVTALILLFLIGASGSSVIPGLQTRLMDVADDAQTLAASLNHAAFNLANAIGAALGGAVIAAGFGYTAPAAAGAILAVAGLAVLATAMWMQRREDAKAV</sequence>
<feature type="transmembrane region" description="Helical" evidence="6">
    <location>
        <begin position="77"/>
        <end position="95"/>
    </location>
</feature>
<dbReference type="EMBL" id="FZOW01000037">
    <property type="protein sequence ID" value="SNT53089.1"/>
    <property type="molecule type" value="Genomic_DNA"/>
</dbReference>
<protein>
    <submittedName>
        <fullName evidence="8">MFS transporter, DHA1 family, inner membrane transport protein</fullName>
    </submittedName>
</protein>
<evidence type="ECO:0000256" key="4">
    <source>
        <dbReference type="ARBA" id="ARBA00022989"/>
    </source>
</evidence>
<feature type="transmembrane region" description="Helical" evidence="6">
    <location>
        <begin position="268"/>
        <end position="287"/>
    </location>
</feature>
<keyword evidence="5 6" id="KW-0472">Membrane</keyword>
<organism evidence="8 9">
    <name type="scientific">Rhodococcoides kyotonense</name>
    <dbReference type="NCBI Taxonomy" id="398843"/>
    <lineage>
        <taxon>Bacteria</taxon>
        <taxon>Bacillati</taxon>
        <taxon>Actinomycetota</taxon>
        <taxon>Actinomycetes</taxon>
        <taxon>Mycobacteriales</taxon>
        <taxon>Nocardiaceae</taxon>
        <taxon>Rhodococcoides</taxon>
    </lineage>
</organism>
<keyword evidence="3 6" id="KW-0812">Transmembrane</keyword>
<gene>
    <name evidence="8" type="ORF">SAMN05421642_13711</name>
</gene>
<dbReference type="InterPro" id="IPR020846">
    <property type="entry name" value="MFS_dom"/>
</dbReference>
<evidence type="ECO:0000256" key="6">
    <source>
        <dbReference type="SAM" id="Phobius"/>
    </source>
</evidence>
<evidence type="ECO:0000256" key="5">
    <source>
        <dbReference type="ARBA" id="ARBA00023136"/>
    </source>
</evidence>
<reference evidence="9" key="1">
    <citation type="submission" date="2017-06" db="EMBL/GenBank/DDBJ databases">
        <authorList>
            <person name="Varghese N."/>
            <person name="Submissions S."/>
        </authorList>
    </citation>
    <scope>NUCLEOTIDE SEQUENCE [LARGE SCALE GENOMIC DNA]</scope>
    <source>
        <strain evidence="9">JCM 23211</strain>
    </source>
</reference>
<dbReference type="PANTHER" id="PTHR43124:SF3">
    <property type="entry name" value="CHLORAMPHENICOL EFFLUX PUMP RV0191"/>
    <property type="match status" value="1"/>
</dbReference>
<dbReference type="InterPro" id="IPR011701">
    <property type="entry name" value="MFS"/>
</dbReference>
<evidence type="ECO:0000313" key="9">
    <source>
        <dbReference type="Proteomes" id="UP000198327"/>
    </source>
</evidence>
<feature type="transmembrane region" description="Helical" evidence="6">
    <location>
        <begin position="232"/>
        <end position="256"/>
    </location>
</feature>
<dbReference type="InterPro" id="IPR050189">
    <property type="entry name" value="MFS_Efflux_Transporters"/>
</dbReference>
<proteinExistence type="predicted"/>
<evidence type="ECO:0000313" key="8">
    <source>
        <dbReference type="EMBL" id="SNT53089.1"/>
    </source>
</evidence>
<feature type="domain" description="Major facilitator superfamily (MFS) profile" evidence="7">
    <location>
        <begin position="37"/>
        <end position="417"/>
    </location>
</feature>
<feature type="transmembrane region" description="Helical" evidence="6">
    <location>
        <begin position="299"/>
        <end position="317"/>
    </location>
</feature>
<feature type="transmembrane region" description="Helical" evidence="6">
    <location>
        <begin position="36"/>
        <end position="57"/>
    </location>
</feature>
<dbReference type="Proteomes" id="UP000198327">
    <property type="component" value="Unassembled WGS sequence"/>
</dbReference>
<dbReference type="STRING" id="398843.A3K89_07545"/>
<dbReference type="SUPFAM" id="SSF103473">
    <property type="entry name" value="MFS general substrate transporter"/>
    <property type="match status" value="1"/>
</dbReference>
<keyword evidence="4 6" id="KW-1133">Transmembrane helix</keyword>
<evidence type="ECO:0000259" key="7">
    <source>
        <dbReference type="PROSITE" id="PS50850"/>
    </source>
</evidence>
<comment type="subcellular location">
    <subcellularLocation>
        <location evidence="1">Cell membrane</location>
        <topology evidence="1">Multi-pass membrane protein</topology>
    </subcellularLocation>
</comment>
<feature type="transmembrane region" description="Helical" evidence="6">
    <location>
        <begin position="102"/>
        <end position="122"/>
    </location>
</feature>
<accession>A0A239NG46</accession>